<dbReference type="VEuPathDB" id="FungiDB:SPBR_07304"/>
<proteinExistence type="inferred from homology"/>
<accession>A0A0C2IHB1</accession>
<dbReference type="GO" id="GO:0044283">
    <property type="term" value="P:small molecule biosynthetic process"/>
    <property type="evidence" value="ECO:0007669"/>
    <property type="project" value="UniProtKB-ARBA"/>
</dbReference>
<dbReference type="PANTHER" id="PTHR10209:SF881">
    <property type="entry name" value="FI07970P-RELATED"/>
    <property type="match status" value="1"/>
</dbReference>
<dbReference type="OrthoDB" id="288590at2759"/>
<evidence type="ECO:0000256" key="4">
    <source>
        <dbReference type="ARBA" id="ARBA00023004"/>
    </source>
</evidence>
<gene>
    <name evidence="7" type="ORF">SPBR_07304</name>
</gene>
<dbReference type="PRINTS" id="PR00682">
    <property type="entry name" value="IPNSYNTHASE"/>
</dbReference>
<dbReference type="InterPro" id="IPR005123">
    <property type="entry name" value="Oxoglu/Fe-dep_dioxygenase_dom"/>
</dbReference>
<evidence type="ECO:0000256" key="5">
    <source>
        <dbReference type="RuleBase" id="RU003682"/>
    </source>
</evidence>
<dbReference type="InterPro" id="IPR026992">
    <property type="entry name" value="DIOX_N"/>
</dbReference>
<name>A0A0C2IHB1_9PEZI</name>
<dbReference type="AlphaFoldDB" id="A0A0C2IHB1"/>
<evidence type="ECO:0000256" key="1">
    <source>
        <dbReference type="ARBA" id="ARBA00008056"/>
    </source>
</evidence>
<dbReference type="InterPro" id="IPR044861">
    <property type="entry name" value="IPNS-like_FE2OG_OXY"/>
</dbReference>
<keyword evidence="2 5" id="KW-0479">Metal-binding</keyword>
<dbReference type="PANTHER" id="PTHR10209">
    <property type="entry name" value="OXIDOREDUCTASE, 2OG-FE II OXYGENASE FAMILY PROTEIN"/>
    <property type="match status" value="1"/>
</dbReference>
<dbReference type="SUPFAM" id="SSF51197">
    <property type="entry name" value="Clavaminate synthase-like"/>
    <property type="match status" value="1"/>
</dbReference>
<dbReference type="Pfam" id="PF14226">
    <property type="entry name" value="DIOX_N"/>
    <property type="match status" value="1"/>
</dbReference>
<protein>
    <submittedName>
        <fullName evidence="7">Flavonol synthase/flavanone 3-hydroxylase</fullName>
    </submittedName>
</protein>
<dbReference type="InterPro" id="IPR027443">
    <property type="entry name" value="IPNS-like_sf"/>
</dbReference>
<evidence type="ECO:0000256" key="3">
    <source>
        <dbReference type="ARBA" id="ARBA00023002"/>
    </source>
</evidence>
<evidence type="ECO:0000256" key="2">
    <source>
        <dbReference type="ARBA" id="ARBA00022723"/>
    </source>
</evidence>
<comment type="caution">
    <text evidence="7">The sequence shown here is derived from an EMBL/GenBank/DDBJ whole genome shotgun (WGS) entry which is preliminary data.</text>
</comment>
<dbReference type="GO" id="GO:0046872">
    <property type="term" value="F:metal ion binding"/>
    <property type="evidence" value="ECO:0007669"/>
    <property type="project" value="UniProtKB-KW"/>
</dbReference>
<dbReference type="HOGENOM" id="CLU_010119_6_3_1"/>
<comment type="similarity">
    <text evidence="1 5">Belongs to the iron/ascorbate-dependent oxidoreductase family.</text>
</comment>
<keyword evidence="3 5" id="KW-0560">Oxidoreductase</keyword>
<evidence type="ECO:0000313" key="8">
    <source>
        <dbReference type="Proteomes" id="UP000031575"/>
    </source>
</evidence>
<dbReference type="GeneID" id="63680479"/>
<feature type="domain" description="Fe2OG dioxygenase" evidence="6">
    <location>
        <begin position="129"/>
        <end position="323"/>
    </location>
</feature>
<dbReference type="Gene3D" id="2.60.120.330">
    <property type="entry name" value="B-lactam Antibiotic, Isopenicillin N Synthase, Chain"/>
    <property type="match status" value="2"/>
</dbReference>
<reference evidence="7 8" key="1">
    <citation type="journal article" date="2014" name="BMC Genomics">
        <title>Comparative genomics of the major fungal agents of human and animal Sporotrichosis: Sporothrix schenckii and Sporothrix brasiliensis.</title>
        <authorList>
            <person name="Teixeira M.M."/>
            <person name="de Almeida L.G."/>
            <person name="Kubitschek-Barreira P."/>
            <person name="Alves F.L."/>
            <person name="Kioshima E.S."/>
            <person name="Abadio A.K."/>
            <person name="Fernandes L."/>
            <person name="Derengowski L.S."/>
            <person name="Ferreira K.S."/>
            <person name="Souza R.C."/>
            <person name="Ruiz J.C."/>
            <person name="de Andrade N.C."/>
            <person name="Paes H.C."/>
            <person name="Nicola A.M."/>
            <person name="Albuquerque P."/>
            <person name="Gerber A.L."/>
            <person name="Martins V.P."/>
            <person name="Peconick L.D."/>
            <person name="Neto A.V."/>
            <person name="Chaucanez C.B."/>
            <person name="Silva P.A."/>
            <person name="Cunha O.L."/>
            <person name="de Oliveira F.F."/>
            <person name="dos Santos T.C."/>
            <person name="Barros A.L."/>
            <person name="Soares M.A."/>
            <person name="de Oliveira L.M."/>
            <person name="Marini M.M."/>
            <person name="Villalobos-Duno H."/>
            <person name="Cunha M.M."/>
            <person name="de Hoog S."/>
            <person name="da Silveira J.F."/>
            <person name="Henrissat B."/>
            <person name="Nino-Vega G.A."/>
            <person name="Cisalpino P.S."/>
            <person name="Mora-Montes H.M."/>
            <person name="Almeida S.R."/>
            <person name="Stajich J.E."/>
            <person name="Lopes-Bezerra L.M."/>
            <person name="Vasconcelos A.T."/>
            <person name="Felipe M.S."/>
        </authorList>
    </citation>
    <scope>NUCLEOTIDE SEQUENCE [LARGE SCALE GENOMIC DNA]</scope>
    <source>
        <strain evidence="7 8">5110</strain>
    </source>
</reference>
<dbReference type="Pfam" id="PF03171">
    <property type="entry name" value="2OG-FeII_Oxy"/>
    <property type="match status" value="1"/>
</dbReference>
<sequence>MAAPEYTRVQLNTLAGHEYRRVSKAPTRPATADEIPVIDLEGMWFYKNSSSSTQLPDTQGTSDAAKKRIAAAIRKAATGAGFFYVANSGIPDSVTDEAVAQAKRFFQQPLDDKMKVHSRIDPLGNGYSPIYSSFINRSETKDLKEGFNFRYLAEYDPMHQGPHAERDPTQSPGSAWTWEQKTKYLSGFNEATVAWWQNCLELSRGLVRLFALALALPETYFDDITTYPGSDGLFICYPGCFTLLWQDESGGLEVLLPKDSDSGNKQDDPVYEWVGATPRPRTLVVNIADFLQRLSNDRFRSTVHRVYNRKPGARYSMPFFFGFNYDAECAVVPTCVDETHPAKYAPISCGKLTTLQWRDERMNLARTVPRPAAAS</sequence>
<evidence type="ECO:0000259" key="6">
    <source>
        <dbReference type="PROSITE" id="PS51471"/>
    </source>
</evidence>
<keyword evidence="4 5" id="KW-0408">Iron</keyword>
<dbReference type="EMBL" id="AWTV01000009">
    <property type="protein sequence ID" value="KIH88586.1"/>
    <property type="molecule type" value="Genomic_DNA"/>
</dbReference>
<dbReference type="PROSITE" id="PS51471">
    <property type="entry name" value="FE2OG_OXY"/>
    <property type="match status" value="1"/>
</dbReference>
<dbReference type="Proteomes" id="UP000031575">
    <property type="component" value="Unassembled WGS sequence"/>
</dbReference>
<organism evidence="7 8">
    <name type="scientific">Sporothrix brasiliensis 5110</name>
    <dbReference type="NCBI Taxonomy" id="1398154"/>
    <lineage>
        <taxon>Eukaryota</taxon>
        <taxon>Fungi</taxon>
        <taxon>Dikarya</taxon>
        <taxon>Ascomycota</taxon>
        <taxon>Pezizomycotina</taxon>
        <taxon>Sordariomycetes</taxon>
        <taxon>Sordariomycetidae</taxon>
        <taxon>Ophiostomatales</taxon>
        <taxon>Ophiostomataceae</taxon>
        <taxon>Sporothrix</taxon>
    </lineage>
</organism>
<keyword evidence="8" id="KW-1185">Reference proteome</keyword>
<evidence type="ECO:0000313" key="7">
    <source>
        <dbReference type="EMBL" id="KIH88586.1"/>
    </source>
</evidence>
<dbReference type="GO" id="GO:0016491">
    <property type="term" value="F:oxidoreductase activity"/>
    <property type="evidence" value="ECO:0007669"/>
    <property type="project" value="UniProtKB-KW"/>
</dbReference>
<dbReference type="RefSeq" id="XP_040616596.1">
    <property type="nucleotide sequence ID" value="XM_040765558.1"/>
</dbReference>